<evidence type="ECO:0000256" key="1">
    <source>
        <dbReference type="ARBA" id="ARBA00022490"/>
    </source>
</evidence>
<dbReference type="InterPro" id="IPR004101">
    <property type="entry name" value="Mur_ligase_C"/>
</dbReference>
<feature type="domain" description="Mur ligase central" evidence="13">
    <location>
        <begin position="108"/>
        <end position="296"/>
    </location>
</feature>
<evidence type="ECO:0000256" key="11">
    <source>
        <dbReference type="RuleBase" id="RU004136"/>
    </source>
</evidence>
<keyword evidence="8 10" id="KW-0131">Cell cycle</keyword>
<evidence type="ECO:0000256" key="8">
    <source>
        <dbReference type="ARBA" id="ARBA00023306"/>
    </source>
</evidence>
<evidence type="ECO:0000256" key="5">
    <source>
        <dbReference type="ARBA" id="ARBA00022840"/>
    </source>
</evidence>
<comment type="function">
    <text evidence="10 11">Involved in cell wall formation. Catalyzes the final step in the synthesis of UDP-N-acetylmuramoyl-pentapeptide, the precursor of murein.</text>
</comment>
<protein>
    <recommendedName>
        <fullName evidence="10 11">UDP-N-acetylmuramoyl-tripeptide--D-alanyl-D-alanine ligase</fullName>
        <ecNumber evidence="10 11">6.3.2.10</ecNumber>
    </recommendedName>
    <alternativeName>
        <fullName evidence="10">D-alanyl-D-alanine-adding enzyme</fullName>
    </alternativeName>
</protein>
<comment type="subcellular location">
    <subcellularLocation>
        <location evidence="10 11">Cytoplasm</location>
    </subcellularLocation>
</comment>
<keyword evidence="3 10" id="KW-0132">Cell division</keyword>
<dbReference type="GO" id="GO:0047480">
    <property type="term" value="F:UDP-N-acetylmuramoyl-tripeptide-D-alanyl-D-alanine ligase activity"/>
    <property type="evidence" value="ECO:0007669"/>
    <property type="project" value="UniProtKB-UniRule"/>
</dbReference>
<dbReference type="GO" id="GO:0005524">
    <property type="term" value="F:ATP binding"/>
    <property type="evidence" value="ECO:0007669"/>
    <property type="project" value="UniProtKB-UniRule"/>
</dbReference>
<sequence length="481" mass="49343">MTGALWTEEEAAAATGGRATAGFNVSGVSIDSRSLNRGDLFVALQDARDGHEFVAAAFKAGAAAAMVGRVPGSAPPGAPLLVVKDPLAGLWGLAAASRSRTQAKVIAVTGSVGKTGVKEMLRACLGASGPTHAAEKSFNNHWGAPLTLARMPEATRFAAIEIGMNQPGEIAPLSRLARPDVTIVTTVEAVHLAGFDSVEAIADEKAEIFDGLVAGGVAILNADNVHFERLAAAARHRGARVVAFGSGARADARLESARLTGRATVVKATLHGRPLMFKIGAPGRHLALNALAALAATDAVDGDVAKAALALGRWTPPEGRGSRWRIEIGEGGNGGSITLIDESYNANPVSMRAALAVLCAAKPEDHVGRIDKGRRVAFLGDMLELGSEAEAMHAALAAAEEMAGVDLVHCCGPLTRALHDALPAEKRGEWFGTSADLAAAVGRKLDAGDVAMVKGSLGSKMAPVVAAIRRMGHVRPDAEGG</sequence>
<dbReference type="InterPro" id="IPR036565">
    <property type="entry name" value="Mur-like_cat_sf"/>
</dbReference>
<dbReference type="NCBIfam" id="NF010693">
    <property type="entry name" value="PRK14093.1"/>
    <property type="match status" value="1"/>
</dbReference>
<dbReference type="AlphaFoldDB" id="A0A7M3T6L8"/>
<dbReference type="EC" id="6.3.2.10" evidence="10 11"/>
<dbReference type="SUPFAM" id="SSF63418">
    <property type="entry name" value="MurE/MurF N-terminal domain"/>
    <property type="match status" value="1"/>
</dbReference>
<evidence type="ECO:0000256" key="7">
    <source>
        <dbReference type="ARBA" id="ARBA00022984"/>
    </source>
</evidence>
<dbReference type="HAMAP" id="MF_02019">
    <property type="entry name" value="MurF"/>
    <property type="match status" value="1"/>
</dbReference>
<dbReference type="InterPro" id="IPR005863">
    <property type="entry name" value="UDP-N-AcMur_synth"/>
</dbReference>
<keyword evidence="5 10" id="KW-0067">ATP-binding</keyword>
<evidence type="ECO:0000313" key="14">
    <source>
        <dbReference type="EMBL" id="QIE57649.1"/>
    </source>
</evidence>
<comment type="caution">
    <text evidence="10">Lacks conserved residue(s) required for the propagation of feature annotation.</text>
</comment>
<keyword evidence="9 10" id="KW-0961">Cell wall biogenesis/degradation</keyword>
<dbReference type="Pfam" id="PF02875">
    <property type="entry name" value="Mur_ligase_C"/>
    <property type="match status" value="1"/>
</dbReference>
<keyword evidence="7 10" id="KW-0573">Peptidoglycan synthesis</keyword>
<dbReference type="GO" id="GO:0009252">
    <property type="term" value="P:peptidoglycan biosynthetic process"/>
    <property type="evidence" value="ECO:0007669"/>
    <property type="project" value="UniProtKB-UniRule"/>
</dbReference>
<dbReference type="GO" id="GO:0005737">
    <property type="term" value="C:cytoplasm"/>
    <property type="evidence" value="ECO:0007669"/>
    <property type="project" value="UniProtKB-SubCell"/>
</dbReference>
<dbReference type="NCBIfam" id="TIGR01143">
    <property type="entry name" value="murF"/>
    <property type="match status" value="1"/>
</dbReference>
<dbReference type="Gene3D" id="3.90.190.20">
    <property type="entry name" value="Mur ligase, C-terminal domain"/>
    <property type="match status" value="1"/>
</dbReference>
<dbReference type="Proteomes" id="UP000503336">
    <property type="component" value="Chromosome"/>
</dbReference>
<dbReference type="InterPro" id="IPR051046">
    <property type="entry name" value="MurCDEF_CellWall_CoF430Synth"/>
</dbReference>
<dbReference type="GO" id="GO:0008360">
    <property type="term" value="P:regulation of cell shape"/>
    <property type="evidence" value="ECO:0007669"/>
    <property type="project" value="UniProtKB-KW"/>
</dbReference>
<evidence type="ECO:0000259" key="13">
    <source>
        <dbReference type="Pfam" id="PF08245"/>
    </source>
</evidence>
<evidence type="ECO:0000256" key="3">
    <source>
        <dbReference type="ARBA" id="ARBA00022618"/>
    </source>
</evidence>
<proteinExistence type="inferred from homology"/>
<dbReference type="InterPro" id="IPR013221">
    <property type="entry name" value="Mur_ligase_cen"/>
</dbReference>
<evidence type="ECO:0000256" key="9">
    <source>
        <dbReference type="ARBA" id="ARBA00023316"/>
    </source>
</evidence>
<dbReference type="KEGG" id="hdh:G5B40_20650"/>
<reference evidence="14 15" key="1">
    <citation type="submission" date="2020-02" db="EMBL/GenBank/DDBJ databases">
        <title>complete genome sequence of Rhodobacteraceae bacterium.</title>
        <authorList>
            <person name="Park J."/>
            <person name="Kim Y.-S."/>
            <person name="Kim K.-H."/>
        </authorList>
    </citation>
    <scope>NUCLEOTIDE SEQUENCE [LARGE SCALE GENOMIC DNA]</scope>
    <source>
        <strain evidence="14 15">RR4-56</strain>
    </source>
</reference>
<dbReference type="Pfam" id="PF08245">
    <property type="entry name" value="Mur_ligase_M"/>
    <property type="match status" value="1"/>
</dbReference>
<feature type="domain" description="Mur ligase C-terminal" evidence="12">
    <location>
        <begin position="326"/>
        <end position="456"/>
    </location>
</feature>
<dbReference type="RefSeq" id="WP_165102957.1">
    <property type="nucleotide sequence ID" value="NZ_CP049056.1"/>
</dbReference>
<keyword evidence="1 10" id="KW-0963">Cytoplasm</keyword>
<evidence type="ECO:0000256" key="10">
    <source>
        <dbReference type="HAMAP-Rule" id="MF_02019"/>
    </source>
</evidence>
<keyword evidence="6 10" id="KW-0133">Cell shape</keyword>
<organism evidence="14 15">
    <name type="scientific">Pikeienuella piscinae</name>
    <dbReference type="NCBI Taxonomy" id="2748098"/>
    <lineage>
        <taxon>Bacteria</taxon>
        <taxon>Pseudomonadati</taxon>
        <taxon>Pseudomonadota</taxon>
        <taxon>Alphaproteobacteria</taxon>
        <taxon>Rhodobacterales</taxon>
        <taxon>Paracoccaceae</taxon>
        <taxon>Pikeienuella</taxon>
    </lineage>
</organism>
<keyword evidence="4 10" id="KW-0547">Nucleotide-binding</keyword>
<evidence type="ECO:0000256" key="2">
    <source>
        <dbReference type="ARBA" id="ARBA00022598"/>
    </source>
</evidence>
<dbReference type="EMBL" id="CP049056">
    <property type="protein sequence ID" value="QIE57649.1"/>
    <property type="molecule type" value="Genomic_DNA"/>
</dbReference>
<accession>A0A7M3T6L8</accession>
<dbReference type="Gene3D" id="3.40.1390.10">
    <property type="entry name" value="MurE/MurF, N-terminal domain"/>
    <property type="match status" value="1"/>
</dbReference>
<name>A0A7M3T6L8_9RHOB</name>
<evidence type="ECO:0000259" key="12">
    <source>
        <dbReference type="Pfam" id="PF02875"/>
    </source>
</evidence>
<dbReference type="UniPathway" id="UPA00219"/>
<evidence type="ECO:0000256" key="4">
    <source>
        <dbReference type="ARBA" id="ARBA00022741"/>
    </source>
</evidence>
<dbReference type="PANTHER" id="PTHR43024">
    <property type="entry name" value="UDP-N-ACETYLMURAMOYL-TRIPEPTIDE--D-ALANYL-D-ALANINE LIGASE"/>
    <property type="match status" value="1"/>
</dbReference>
<keyword evidence="2 10" id="KW-0436">Ligase</keyword>
<dbReference type="PANTHER" id="PTHR43024:SF1">
    <property type="entry name" value="UDP-N-ACETYLMURAMOYL-TRIPEPTIDE--D-ALANYL-D-ALANINE LIGASE"/>
    <property type="match status" value="1"/>
</dbReference>
<evidence type="ECO:0000256" key="6">
    <source>
        <dbReference type="ARBA" id="ARBA00022960"/>
    </source>
</evidence>
<comment type="similarity">
    <text evidence="10">Belongs to the MurCDEF family. MurF subfamily.</text>
</comment>
<dbReference type="Gene3D" id="3.40.1190.10">
    <property type="entry name" value="Mur-like, catalytic domain"/>
    <property type="match status" value="1"/>
</dbReference>
<dbReference type="InterPro" id="IPR035911">
    <property type="entry name" value="MurE/MurF_N"/>
</dbReference>
<keyword evidence="15" id="KW-1185">Reference proteome</keyword>
<dbReference type="SUPFAM" id="SSF53244">
    <property type="entry name" value="MurD-like peptide ligases, peptide-binding domain"/>
    <property type="match status" value="1"/>
</dbReference>
<comment type="catalytic activity">
    <reaction evidence="10 11">
        <text>D-alanyl-D-alanine + UDP-N-acetyl-alpha-D-muramoyl-L-alanyl-gamma-D-glutamyl-meso-2,6-diaminopimelate + ATP = UDP-N-acetyl-alpha-D-muramoyl-L-alanyl-gamma-D-glutamyl-meso-2,6-diaminopimeloyl-D-alanyl-D-alanine + ADP + phosphate + H(+)</text>
        <dbReference type="Rhea" id="RHEA:28374"/>
        <dbReference type="ChEBI" id="CHEBI:15378"/>
        <dbReference type="ChEBI" id="CHEBI:30616"/>
        <dbReference type="ChEBI" id="CHEBI:43474"/>
        <dbReference type="ChEBI" id="CHEBI:57822"/>
        <dbReference type="ChEBI" id="CHEBI:61386"/>
        <dbReference type="ChEBI" id="CHEBI:83905"/>
        <dbReference type="ChEBI" id="CHEBI:456216"/>
        <dbReference type="EC" id="6.3.2.10"/>
    </reaction>
</comment>
<evidence type="ECO:0000313" key="15">
    <source>
        <dbReference type="Proteomes" id="UP000503336"/>
    </source>
</evidence>
<dbReference type="GO" id="GO:0071555">
    <property type="term" value="P:cell wall organization"/>
    <property type="evidence" value="ECO:0007669"/>
    <property type="project" value="UniProtKB-KW"/>
</dbReference>
<dbReference type="InterPro" id="IPR036615">
    <property type="entry name" value="Mur_ligase_C_dom_sf"/>
</dbReference>
<gene>
    <name evidence="10" type="primary">murF</name>
    <name evidence="14" type="ORF">G5B40_20650</name>
</gene>
<comment type="pathway">
    <text evidence="10 11">Cell wall biogenesis; peptidoglycan biosynthesis.</text>
</comment>
<dbReference type="GO" id="GO:0051301">
    <property type="term" value="P:cell division"/>
    <property type="evidence" value="ECO:0007669"/>
    <property type="project" value="UniProtKB-KW"/>
</dbReference>
<dbReference type="SUPFAM" id="SSF53623">
    <property type="entry name" value="MurD-like peptide ligases, catalytic domain"/>
    <property type="match status" value="1"/>
</dbReference>